<dbReference type="AlphaFoldDB" id="A0A6G3XH00"/>
<evidence type="ECO:0000313" key="1">
    <source>
        <dbReference type="EMBL" id="NEE17088.1"/>
    </source>
</evidence>
<feature type="non-terminal residue" evidence="1">
    <location>
        <position position="81"/>
    </location>
</feature>
<sequence length="81" mass="8039">MSTPEENPRPTPVDVPLIRVGAPASSTPAEGGCGDGCGCGGGDGFDPEDLECGLDPALALLLAQAGLDPVQVEDVAHVAIE</sequence>
<accession>A0A6G3XH00</accession>
<proteinExistence type="predicted"/>
<reference evidence="1" key="1">
    <citation type="submission" date="2020-01" db="EMBL/GenBank/DDBJ databases">
        <title>Insect and environment-associated Actinomycetes.</title>
        <authorList>
            <person name="Currrie C."/>
            <person name="Chevrette M."/>
            <person name="Carlson C."/>
            <person name="Stubbendieck R."/>
            <person name="Wendt-Pienkowski E."/>
        </authorList>
    </citation>
    <scope>NUCLEOTIDE SEQUENCE</scope>
    <source>
        <strain evidence="1">SID7499</strain>
    </source>
</reference>
<name>A0A6G3XH00_9ACTN</name>
<organism evidence="1">
    <name type="scientific">Streptomyces sp. SID7499</name>
    <dbReference type="NCBI Taxonomy" id="2706086"/>
    <lineage>
        <taxon>Bacteria</taxon>
        <taxon>Bacillati</taxon>
        <taxon>Actinomycetota</taxon>
        <taxon>Actinomycetes</taxon>
        <taxon>Kitasatosporales</taxon>
        <taxon>Streptomycetaceae</taxon>
        <taxon>Streptomyces</taxon>
    </lineage>
</organism>
<dbReference type="EMBL" id="JAAGMN010006550">
    <property type="protein sequence ID" value="NEE17088.1"/>
    <property type="molecule type" value="Genomic_DNA"/>
</dbReference>
<protein>
    <submittedName>
        <fullName evidence="1">Nicotinate-nucleotide diphosphorylase (Carboxylating)</fullName>
    </submittedName>
</protein>
<gene>
    <name evidence="1" type="ORF">G3M58_62800</name>
</gene>
<comment type="caution">
    <text evidence="1">The sequence shown here is derived from an EMBL/GenBank/DDBJ whole genome shotgun (WGS) entry which is preliminary data.</text>
</comment>